<proteinExistence type="predicted"/>
<sequence length="349" mass="37775">MSTPTQNNQPPHSVPPTSSSSGHSELTTKGGGALSQLEQTATLGRISSKSGSIPFVTQGLAAIQLGPANLLNPLGHHVIGYSTYESEAALVSPEKSSRFGFRKRLSTLIKGERRPKNATAFAPPPQGPVRTGHCLHSAIGDVEGLAVAFGAPAPIQVVDVGPTVATVPAIEVQATTINLASRPHKIFLKNVNPATLKTPLPKPRTRIEKTTQLVHCYQLLSIGQSSSSASDSDELEIIPLDDAQQKWVQLNDPMEQDHLYWIIEKLVREFMEDDIKNPTAIAEIVLLGPILDRDLYRSLISCFISQFERTGLLDVTLLQGLVQLVECAFVGYLIDEDLVRIATVLSKEL</sequence>
<feature type="non-terminal residue" evidence="2">
    <location>
        <position position="349"/>
    </location>
</feature>
<name>A0AAD4D6K9_9FUNG</name>
<reference evidence="2" key="1">
    <citation type="journal article" date="2020" name="Fungal Divers.">
        <title>Resolving the Mortierellaceae phylogeny through synthesis of multi-gene phylogenetics and phylogenomics.</title>
        <authorList>
            <person name="Vandepol N."/>
            <person name="Liber J."/>
            <person name="Desiro A."/>
            <person name="Na H."/>
            <person name="Kennedy M."/>
            <person name="Barry K."/>
            <person name="Grigoriev I.V."/>
            <person name="Miller A.N."/>
            <person name="O'Donnell K."/>
            <person name="Stajich J.E."/>
            <person name="Bonito G."/>
        </authorList>
    </citation>
    <scope>NUCLEOTIDE SEQUENCE</scope>
    <source>
        <strain evidence="2">NRRL 28262</strain>
    </source>
</reference>
<comment type="caution">
    <text evidence="2">The sequence shown here is derived from an EMBL/GenBank/DDBJ whole genome shotgun (WGS) entry which is preliminary data.</text>
</comment>
<evidence type="ECO:0000256" key="1">
    <source>
        <dbReference type="SAM" id="MobiDB-lite"/>
    </source>
</evidence>
<protein>
    <submittedName>
        <fullName evidence="2">Uncharacterized protein</fullName>
    </submittedName>
</protein>
<dbReference type="EMBL" id="JAAAIL010001727">
    <property type="protein sequence ID" value="KAG0265725.1"/>
    <property type="molecule type" value="Genomic_DNA"/>
</dbReference>
<accession>A0AAD4D6K9</accession>
<dbReference type="Proteomes" id="UP001194580">
    <property type="component" value="Unassembled WGS sequence"/>
</dbReference>
<gene>
    <name evidence="2" type="ORF">BGZ95_003237</name>
</gene>
<dbReference type="AlphaFoldDB" id="A0AAD4D6K9"/>
<organism evidence="2 3">
    <name type="scientific">Linnemannia exigua</name>
    <dbReference type="NCBI Taxonomy" id="604196"/>
    <lineage>
        <taxon>Eukaryota</taxon>
        <taxon>Fungi</taxon>
        <taxon>Fungi incertae sedis</taxon>
        <taxon>Mucoromycota</taxon>
        <taxon>Mortierellomycotina</taxon>
        <taxon>Mortierellomycetes</taxon>
        <taxon>Mortierellales</taxon>
        <taxon>Mortierellaceae</taxon>
        <taxon>Linnemannia</taxon>
    </lineage>
</organism>
<feature type="region of interest" description="Disordered" evidence="1">
    <location>
        <begin position="1"/>
        <end position="30"/>
    </location>
</feature>
<feature type="compositionally biased region" description="Low complexity" evidence="1">
    <location>
        <begin position="15"/>
        <end position="24"/>
    </location>
</feature>
<keyword evidence="3" id="KW-1185">Reference proteome</keyword>
<evidence type="ECO:0000313" key="3">
    <source>
        <dbReference type="Proteomes" id="UP001194580"/>
    </source>
</evidence>
<evidence type="ECO:0000313" key="2">
    <source>
        <dbReference type="EMBL" id="KAG0265725.1"/>
    </source>
</evidence>